<dbReference type="PANTHER" id="PTHR10314">
    <property type="entry name" value="CYSTATHIONINE BETA-SYNTHASE"/>
    <property type="match status" value="1"/>
</dbReference>
<dbReference type="SUPFAM" id="SSF53686">
    <property type="entry name" value="Tryptophan synthase beta subunit-like PLP-dependent enzymes"/>
    <property type="match status" value="1"/>
</dbReference>
<accession>A0A0C2CUE3</accession>
<evidence type="ECO:0000313" key="5">
    <source>
        <dbReference type="EMBL" id="KIG13210.1"/>
    </source>
</evidence>
<feature type="region of interest" description="Disordered" evidence="3">
    <location>
        <begin position="1"/>
        <end position="32"/>
    </location>
</feature>
<comment type="cofactor">
    <cofactor evidence="1">
        <name>pyridoxal 5'-phosphate</name>
        <dbReference type="ChEBI" id="CHEBI:597326"/>
    </cofactor>
</comment>
<gene>
    <name evidence="5" type="ORF">DB30_00433</name>
</gene>
<reference evidence="5 6" key="1">
    <citation type="submission" date="2014-12" db="EMBL/GenBank/DDBJ databases">
        <title>Genome assembly of Enhygromyxa salina DSM 15201.</title>
        <authorList>
            <person name="Sharma G."/>
            <person name="Subramanian S."/>
        </authorList>
    </citation>
    <scope>NUCLEOTIDE SEQUENCE [LARGE SCALE GENOMIC DNA]</scope>
    <source>
        <strain evidence="5 6">DSM 15201</strain>
    </source>
</reference>
<name>A0A0C2CUE3_9BACT</name>
<evidence type="ECO:0000256" key="3">
    <source>
        <dbReference type="SAM" id="MobiDB-lite"/>
    </source>
</evidence>
<comment type="caution">
    <text evidence="5">The sequence shown here is derived from an EMBL/GenBank/DDBJ whole genome shotgun (WGS) entry which is preliminary data.</text>
</comment>
<dbReference type="Gene3D" id="3.40.50.1100">
    <property type="match status" value="2"/>
</dbReference>
<dbReference type="InterPro" id="IPR001216">
    <property type="entry name" value="P-phosphate_BS"/>
</dbReference>
<evidence type="ECO:0000259" key="4">
    <source>
        <dbReference type="Pfam" id="PF00291"/>
    </source>
</evidence>
<dbReference type="AlphaFoldDB" id="A0A0C2CUE3"/>
<dbReference type="GO" id="GO:0006535">
    <property type="term" value="P:cysteine biosynthetic process from serine"/>
    <property type="evidence" value="ECO:0007669"/>
    <property type="project" value="InterPro"/>
</dbReference>
<sequence>MESVMSARHLPEDLPEGLSEDLGSSTEPNPAERTAAEQLAAQRLVRPARVDRITDLIGRTPLVRLHQIEADCPGVELWAKCEFTNPAGSVKDRPALRIIEDALARGDLAGKRLIDSTSGNTGIAYSMVGAALGIPITLVMPSNVSAPRKQVSGVYGSELIYSDPMEGSDGAIMLARELMRAHPDRYYYPNQYANLSNPLAHYHGTAPEIWQQTRGRVTHFVTGIGTSGTIVGTSRRLHELGRACGRDVTCVAMQPDDGMHGLEGLKHLPSSLVPEIYDESVLDATIWMPTEEGWDMAERLAEVEGLFVGHSSGANVAAALRIGRELSSADTPGVVVTVLCDRGDRYFTPLEWEKHYVW</sequence>
<protein>
    <submittedName>
        <fullName evidence="5">Cysteine synthase</fullName>
    </submittedName>
</protein>
<dbReference type="Pfam" id="PF00291">
    <property type="entry name" value="PALP"/>
    <property type="match status" value="1"/>
</dbReference>
<dbReference type="EMBL" id="JMCC02000104">
    <property type="protein sequence ID" value="KIG13210.1"/>
    <property type="molecule type" value="Genomic_DNA"/>
</dbReference>
<proteinExistence type="predicted"/>
<dbReference type="Proteomes" id="UP000031599">
    <property type="component" value="Unassembled WGS sequence"/>
</dbReference>
<evidence type="ECO:0000256" key="2">
    <source>
        <dbReference type="ARBA" id="ARBA00022898"/>
    </source>
</evidence>
<dbReference type="GO" id="GO:0016765">
    <property type="term" value="F:transferase activity, transferring alkyl or aryl (other than methyl) groups"/>
    <property type="evidence" value="ECO:0007669"/>
    <property type="project" value="UniProtKB-ARBA"/>
</dbReference>
<dbReference type="PROSITE" id="PS00901">
    <property type="entry name" value="CYS_SYNTHASE"/>
    <property type="match status" value="1"/>
</dbReference>
<feature type="domain" description="Tryptophan synthase beta chain-like PALP" evidence="4">
    <location>
        <begin position="53"/>
        <end position="341"/>
    </location>
</feature>
<dbReference type="CDD" id="cd01561">
    <property type="entry name" value="CBS_like"/>
    <property type="match status" value="1"/>
</dbReference>
<evidence type="ECO:0000256" key="1">
    <source>
        <dbReference type="ARBA" id="ARBA00001933"/>
    </source>
</evidence>
<dbReference type="InterPro" id="IPR050214">
    <property type="entry name" value="Cys_Synth/Cystath_Beta-Synth"/>
</dbReference>
<dbReference type="InterPro" id="IPR036052">
    <property type="entry name" value="TrpB-like_PALP_sf"/>
</dbReference>
<organism evidence="5 6">
    <name type="scientific">Enhygromyxa salina</name>
    <dbReference type="NCBI Taxonomy" id="215803"/>
    <lineage>
        <taxon>Bacteria</taxon>
        <taxon>Pseudomonadati</taxon>
        <taxon>Myxococcota</taxon>
        <taxon>Polyangia</taxon>
        <taxon>Nannocystales</taxon>
        <taxon>Nannocystaceae</taxon>
        <taxon>Enhygromyxa</taxon>
    </lineage>
</organism>
<keyword evidence="2" id="KW-0663">Pyridoxal phosphate</keyword>
<evidence type="ECO:0000313" key="6">
    <source>
        <dbReference type="Proteomes" id="UP000031599"/>
    </source>
</evidence>
<dbReference type="InterPro" id="IPR001926">
    <property type="entry name" value="TrpB-like_PALP"/>
</dbReference>